<organism evidence="4 5">
    <name type="scientific">Kaistella gelatinilytica</name>
    <dbReference type="NCBI Taxonomy" id="2787636"/>
    <lineage>
        <taxon>Bacteria</taxon>
        <taxon>Pseudomonadati</taxon>
        <taxon>Bacteroidota</taxon>
        <taxon>Flavobacteriia</taxon>
        <taxon>Flavobacteriales</taxon>
        <taxon>Weeksellaceae</taxon>
        <taxon>Chryseobacterium group</taxon>
        <taxon>Kaistella</taxon>
    </lineage>
</organism>
<evidence type="ECO:0000313" key="4">
    <source>
        <dbReference type="EMBL" id="MBF8456440.1"/>
    </source>
</evidence>
<keyword evidence="2" id="KW-0732">Signal</keyword>
<reference evidence="4 5" key="1">
    <citation type="submission" date="2020-11" db="EMBL/GenBank/DDBJ databases">
        <title>Kaistella gelatinilytica sp. nov., a flavobacterium isolated from Antarctic Soil.</title>
        <authorList>
            <person name="Li J."/>
        </authorList>
    </citation>
    <scope>NUCLEOTIDE SEQUENCE [LARGE SCALE GENOMIC DNA]</scope>
    <source>
        <strain evidence="4 5">G5-32</strain>
    </source>
</reference>
<protein>
    <recommendedName>
        <fullName evidence="1">Proline iminopeptidase</fullName>
    </recommendedName>
</protein>
<feature type="chain" id="PRO_5046895929" description="Proline iminopeptidase" evidence="2">
    <location>
        <begin position="19"/>
        <end position="284"/>
    </location>
</feature>
<dbReference type="InterPro" id="IPR000073">
    <property type="entry name" value="AB_hydrolase_1"/>
</dbReference>
<dbReference type="Proteomes" id="UP000660070">
    <property type="component" value="Unassembled WGS sequence"/>
</dbReference>
<keyword evidence="5" id="KW-1185">Reference proteome</keyword>
<keyword evidence="4" id="KW-0378">Hydrolase</keyword>
<dbReference type="Pfam" id="PF00561">
    <property type="entry name" value="Abhydrolase_1"/>
    <property type="match status" value="1"/>
</dbReference>
<dbReference type="Gene3D" id="3.40.50.1820">
    <property type="entry name" value="alpha/beta hydrolase"/>
    <property type="match status" value="1"/>
</dbReference>
<evidence type="ECO:0000259" key="3">
    <source>
        <dbReference type="Pfam" id="PF00561"/>
    </source>
</evidence>
<proteinExistence type="predicted"/>
<dbReference type="PANTHER" id="PTHR43722:SF1">
    <property type="entry name" value="PROLINE IMINOPEPTIDASE"/>
    <property type="match status" value="1"/>
</dbReference>
<feature type="signal peptide" evidence="2">
    <location>
        <begin position="1"/>
        <end position="18"/>
    </location>
</feature>
<comment type="caution">
    <text evidence="4">The sequence shown here is derived from an EMBL/GenBank/DDBJ whole genome shotgun (WGS) entry which is preliminary data.</text>
</comment>
<gene>
    <name evidence="4" type="ORF">IV494_04525</name>
</gene>
<evidence type="ECO:0000256" key="1">
    <source>
        <dbReference type="ARBA" id="ARBA00021843"/>
    </source>
</evidence>
<dbReference type="GO" id="GO:0016787">
    <property type="term" value="F:hydrolase activity"/>
    <property type="evidence" value="ECO:0007669"/>
    <property type="project" value="UniProtKB-KW"/>
</dbReference>
<dbReference type="EMBL" id="JADPVI010000001">
    <property type="protein sequence ID" value="MBF8456440.1"/>
    <property type="molecule type" value="Genomic_DNA"/>
</dbReference>
<dbReference type="SUPFAM" id="SSF53474">
    <property type="entry name" value="alpha/beta-Hydrolases"/>
    <property type="match status" value="1"/>
</dbReference>
<evidence type="ECO:0000313" key="5">
    <source>
        <dbReference type="Proteomes" id="UP000660070"/>
    </source>
</evidence>
<dbReference type="InterPro" id="IPR005944">
    <property type="entry name" value="Pro_iminopeptidase"/>
</dbReference>
<name>A0ABS0F9R0_9FLAO</name>
<sequence length="284" mass="33066">MKTSFQFLLLFFAISLSAQGNKYEQWYFNTSDSLRIYVKESLSKSKDTVIVLHGGFGANHVYMLDATKNLEKGFHFVYFDQRGSLMSEPSAKEKSLTFDKNVEDIFTLMQELGIKKAKFFCHSMGTLVGMEFLRKHPEMVKNMVLVSAIAPFSEKENAKNERLADQVKFLMNRLEVQNLLKPLEEKKNPTAREKTQIWRIKFASVNTFQIEKSIKNIKGGMAYYNQRVGNIMPKTVNWNFDYRDVMNRNGKVTVIGGAYDFIDFRGEKYRDQIKNYPNIDFRLI</sequence>
<feature type="domain" description="AB hydrolase-1" evidence="3">
    <location>
        <begin position="48"/>
        <end position="169"/>
    </location>
</feature>
<dbReference type="RefSeq" id="WP_196078962.1">
    <property type="nucleotide sequence ID" value="NZ_JADPVI010000001.1"/>
</dbReference>
<accession>A0ABS0F9R0</accession>
<dbReference type="InterPro" id="IPR029058">
    <property type="entry name" value="AB_hydrolase_fold"/>
</dbReference>
<dbReference type="PANTHER" id="PTHR43722">
    <property type="entry name" value="PROLINE IMINOPEPTIDASE"/>
    <property type="match status" value="1"/>
</dbReference>
<evidence type="ECO:0000256" key="2">
    <source>
        <dbReference type="SAM" id="SignalP"/>
    </source>
</evidence>